<dbReference type="OMA" id="CIRTMDG"/>
<dbReference type="EnsemblProtists" id="PYU1_T006139">
    <property type="protein sequence ID" value="PYU1_T006139"/>
    <property type="gene ID" value="PYU1_G006127"/>
</dbReference>
<feature type="coiled-coil region" evidence="1">
    <location>
        <begin position="321"/>
        <end position="638"/>
    </location>
</feature>
<dbReference type="Gene3D" id="1.10.287.1490">
    <property type="match status" value="1"/>
</dbReference>
<dbReference type="AlphaFoldDB" id="K3WME7"/>
<evidence type="ECO:0000256" key="1">
    <source>
        <dbReference type="SAM" id="Coils"/>
    </source>
</evidence>
<reference evidence="2" key="3">
    <citation type="submission" date="2015-02" db="UniProtKB">
        <authorList>
            <consortium name="EnsemblProtists"/>
        </authorList>
    </citation>
    <scope>IDENTIFICATION</scope>
    <source>
        <strain evidence="2">DAOM BR144</strain>
    </source>
</reference>
<evidence type="ECO:0000313" key="3">
    <source>
        <dbReference type="Proteomes" id="UP000019132"/>
    </source>
</evidence>
<dbReference type="EMBL" id="GL376625">
    <property type="status" value="NOT_ANNOTATED_CDS"/>
    <property type="molecule type" value="Genomic_DNA"/>
</dbReference>
<organism evidence="2 3">
    <name type="scientific">Globisporangium ultimum (strain ATCC 200006 / CBS 805.95 / DAOM BR144)</name>
    <name type="common">Pythium ultimum</name>
    <dbReference type="NCBI Taxonomy" id="431595"/>
    <lineage>
        <taxon>Eukaryota</taxon>
        <taxon>Sar</taxon>
        <taxon>Stramenopiles</taxon>
        <taxon>Oomycota</taxon>
        <taxon>Peronosporomycetes</taxon>
        <taxon>Pythiales</taxon>
        <taxon>Pythiaceae</taxon>
        <taxon>Globisporangium</taxon>
    </lineage>
</organism>
<feature type="coiled-coil region" evidence="1">
    <location>
        <begin position="154"/>
        <end position="297"/>
    </location>
</feature>
<keyword evidence="1" id="KW-0175">Coiled coil</keyword>
<accession>K3WME7</accession>
<dbReference type="STRING" id="431595.K3WME7"/>
<dbReference type="eggNOG" id="ENOG502SITG">
    <property type="taxonomic scope" value="Eukaryota"/>
</dbReference>
<feature type="coiled-coil region" evidence="1">
    <location>
        <begin position="28"/>
        <end position="106"/>
    </location>
</feature>
<dbReference type="Proteomes" id="UP000019132">
    <property type="component" value="Unassembled WGS sequence"/>
</dbReference>
<proteinExistence type="predicted"/>
<evidence type="ECO:0000313" key="2">
    <source>
        <dbReference type="EnsemblProtists" id="PYU1_T006139"/>
    </source>
</evidence>
<dbReference type="InParanoid" id="K3WME7"/>
<reference evidence="3" key="2">
    <citation type="submission" date="2010-04" db="EMBL/GenBank/DDBJ databases">
        <authorList>
            <person name="Buell R."/>
            <person name="Hamilton J."/>
            <person name="Hostetler J."/>
        </authorList>
    </citation>
    <scope>NUCLEOTIDE SEQUENCE [LARGE SCALE GENOMIC DNA]</scope>
    <source>
        <strain evidence="3">DAOM:BR144</strain>
    </source>
</reference>
<dbReference type="SUPFAM" id="SSF90257">
    <property type="entry name" value="Myosin rod fragments"/>
    <property type="match status" value="1"/>
</dbReference>
<dbReference type="VEuPathDB" id="FungiDB:PYU1_G006127"/>
<keyword evidence="3" id="KW-1185">Reference proteome</keyword>
<reference evidence="3" key="1">
    <citation type="journal article" date="2010" name="Genome Biol.">
        <title>Genome sequence of the necrotrophic plant pathogen Pythium ultimum reveals original pathogenicity mechanisms and effector repertoire.</title>
        <authorList>
            <person name="Levesque C.A."/>
            <person name="Brouwer H."/>
            <person name="Cano L."/>
            <person name="Hamilton J.P."/>
            <person name="Holt C."/>
            <person name="Huitema E."/>
            <person name="Raffaele S."/>
            <person name="Robideau G.P."/>
            <person name="Thines M."/>
            <person name="Win J."/>
            <person name="Zerillo M.M."/>
            <person name="Beakes G.W."/>
            <person name="Boore J.L."/>
            <person name="Busam D."/>
            <person name="Dumas B."/>
            <person name="Ferriera S."/>
            <person name="Fuerstenberg S.I."/>
            <person name="Gachon C.M."/>
            <person name="Gaulin E."/>
            <person name="Govers F."/>
            <person name="Grenville-Briggs L."/>
            <person name="Horner N."/>
            <person name="Hostetler J."/>
            <person name="Jiang R.H."/>
            <person name="Johnson J."/>
            <person name="Krajaejun T."/>
            <person name="Lin H."/>
            <person name="Meijer H.J."/>
            <person name="Moore B."/>
            <person name="Morris P."/>
            <person name="Phuntmart V."/>
            <person name="Puiu D."/>
            <person name="Shetty J."/>
            <person name="Stajich J.E."/>
            <person name="Tripathy S."/>
            <person name="Wawra S."/>
            <person name="van West P."/>
            <person name="Whitty B.R."/>
            <person name="Coutinho P.M."/>
            <person name="Henrissat B."/>
            <person name="Martin F."/>
            <person name="Thomas P.D."/>
            <person name="Tyler B.M."/>
            <person name="De Vries R.P."/>
            <person name="Kamoun S."/>
            <person name="Yandell M."/>
            <person name="Tisserat N."/>
            <person name="Buell C.R."/>
        </authorList>
    </citation>
    <scope>NUCLEOTIDE SEQUENCE</scope>
    <source>
        <strain evidence="3">DAOM:BR144</strain>
    </source>
</reference>
<dbReference type="HOGENOM" id="CLU_014906_0_0_1"/>
<protein>
    <submittedName>
        <fullName evidence="2">Uncharacterized protein</fullName>
    </submittedName>
</protein>
<name>K3WME7_GLOUD</name>
<sequence>MSVHRVLIKDACTNTELDFEKEIVARELAILQKESDILAKEKKNFTKESDLFSKEKELSVHILKLQEELSVAITRATSAEAEAVKVAKEKELLQKEKEQIQALQVSAMADETRKTQAHSEQQHKLELEMTAFQEARRRELETLKAIESNLLNKLEATEVANRGLAQKVQEKETELRAHETTFTKYEAKVSELLTTSERVSTEHNSVVRHLSSDLQSYKERYEHAEKRNVQLEQQLKEIKANLEAVYNKCVEKDEEIHRLKRTFLSKAEDFEDVKAQHAKATDRLDRLAQQQKELFDQRLETSIAQMEMEFRKEHYHSMNKLQLLQRKYQSVTKEITKVRDAYQMSLKREATARNEIAKLEAILADDRQKLFVEETKRIDAYELKLKEASAQIADLQQQLEAAKEWDEKLQVVEATLEDLRAMNARMRKEIKRQNEQVEAWNKLEDDLRAALKVKDVMLDDQQRQITELHKERQEMEQQLQDEIGELQGQIEDLETALDENLQKVEDEEAQCDALTTALQDKDRALQVKLQEIDELSNEVSKKHGALELIETEMERMREVLSDQNNLLQKRLQKHTETHREKLERANIAAEDSRELLRIQWEAERTVLRQQYESITSDLRDVAAQNAKLRVNLQSERKKNSERDQEMRVLLAQV</sequence>